<dbReference type="FunFam" id="2.60.40.10:FF:000169">
    <property type="entry name" value="1,4-alpha-glucan branching enzyme GlgB"/>
    <property type="match status" value="1"/>
</dbReference>
<dbReference type="CDD" id="cd11322">
    <property type="entry name" value="AmyAc_Glg_BE"/>
    <property type="match status" value="1"/>
</dbReference>
<dbReference type="GO" id="GO:0003844">
    <property type="term" value="F:1,4-alpha-glucan branching enzyme activity"/>
    <property type="evidence" value="ECO:0007669"/>
    <property type="project" value="UniProtKB-UniRule"/>
</dbReference>
<evidence type="ECO:0000313" key="13">
    <source>
        <dbReference type="EMBL" id="RDD63801.1"/>
    </source>
</evidence>
<dbReference type="PANTHER" id="PTHR43651:SF3">
    <property type="entry name" value="1,4-ALPHA-GLUCAN-BRANCHING ENZYME"/>
    <property type="match status" value="1"/>
</dbReference>
<evidence type="ECO:0000256" key="4">
    <source>
        <dbReference type="ARBA" id="ARBA00009000"/>
    </source>
</evidence>
<feature type="active site" description="Proton donor" evidence="10 11">
    <location>
        <position position="463"/>
    </location>
</feature>
<name>A0A369TEL7_9PROT</name>
<evidence type="ECO:0000256" key="2">
    <source>
        <dbReference type="ARBA" id="ARBA00002953"/>
    </source>
</evidence>
<comment type="function">
    <text evidence="2 10">Catalyzes the formation of the alpha-1,6-glucosidic linkages in glycogen by scission of a 1,4-alpha-linked oligosaccharide from growing alpha-1,4-glucan chains and the subsequent attachment of the oligosaccharide to the alpha-1,6 position.</text>
</comment>
<keyword evidence="6 10" id="KW-0328">Glycosyltransferase</keyword>
<dbReference type="InterPro" id="IPR013783">
    <property type="entry name" value="Ig-like_fold"/>
</dbReference>
<protein>
    <recommendedName>
        <fullName evidence="10">1,4-alpha-glucan branching enzyme GlgB</fullName>
        <ecNumber evidence="10">2.4.1.18</ecNumber>
    </recommendedName>
    <alternativeName>
        <fullName evidence="10">1,4-alpha-D-glucan:1,4-alpha-D-glucan 6-glucosyl-transferase</fullName>
    </alternativeName>
    <alternativeName>
        <fullName evidence="10">Alpha-(1-&gt;4)-glucan branching enzyme</fullName>
    </alternativeName>
    <alternativeName>
        <fullName evidence="10">Glycogen branching enzyme</fullName>
        <shortName evidence="10">BE</shortName>
    </alternativeName>
</protein>
<evidence type="ECO:0000256" key="10">
    <source>
        <dbReference type="HAMAP-Rule" id="MF_00685"/>
    </source>
</evidence>
<dbReference type="RefSeq" id="WP_114580314.1">
    <property type="nucleotide sequence ID" value="NZ_QPMH01000001.1"/>
</dbReference>
<feature type="active site" description="Nucleophile" evidence="10 11">
    <location>
        <position position="410"/>
    </location>
</feature>
<dbReference type="InterPro" id="IPR006047">
    <property type="entry name" value="GH13_cat_dom"/>
</dbReference>
<reference evidence="13 14" key="1">
    <citation type="submission" date="2018-07" db="EMBL/GenBank/DDBJ databases">
        <title>Venubactetium sediminum gen. nov., sp. nov., isolated from a marine solar saltern.</title>
        <authorList>
            <person name="Wang S."/>
        </authorList>
    </citation>
    <scope>NUCLEOTIDE SEQUENCE [LARGE SCALE GENOMIC DNA]</scope>
    <source>
        <strain evidence="13 14">WD2A32</strain>
    </source>
</reference>
<dbReference type="Gene3D" id="2.60.40.10">
    <property type="entry name" value="Immunoglobulins"/>
    <property type="match status" value="2"/>
</dbReference>
<dbReference type="Gene3D" id="3.20.20.80">
    <property type="entry name" value="Glycosidases"/>
    <property type="match status" value="1"/>
</dbReference>
<sequence length="731" mass="81853">MAATVDSLDAEYDAIARGDHADPFAVLGMHTTGDAIAVRTFQPDAAGVDVVDSGDGKIVMALDRVHPAGLFAGEADGRNNFAYRLQLDIGGEQRRIEDPYRFPPVMDTSETVQIAEGTHPAVWRCLGAHPTELEGVAGVVFAVWAPNARRVSVVGDFNQWDGRRHVMRKRHEAGIWELFIPDVALDALYKYEIKAPNGELLPLKADPVAFHCQASPATSSRVHGILERSWNDATWMADRHRRQAREAPVSIYECHLGSWMRTVEGRYLSYAELAERLIPYVRAMGFTHLELLPVSEHPFDGSWGYQPVGLYAPTSRFGPPATFAGFVDACHQAGIGVILDWVPAHFPRDPHGLAGFDGTPLYEHGDPRRGYHPDWDTLIYDFGRPPVRNFLVSNALYWLETFHIDGLRVDAVASMLYLDYSRGPGQWAPNIHGGNENLEAIAFLQRMNEAVYGRYPDAATLAEESTAWPGVTQPTFADGLGFGYKWNMGWMHDTLSYMRCPPAERCHRHGQLVFSMEYAFSENYLLPLSHDEVVHGKGSLIRKMPGDDKQRFANLRAYYGYMFAHPGKKLLFMGGEFAQEAEWNHDRGLHWDLLDDPRHKGVQTLVGDLNAIYRRLPALHELDCVPEGFEWIESHDWRNAVIAFLRRGHDPDHIVVAVCNFTQVPQHAYRVGVPEAGFYKELLNTDAERYGGSNMGNLGGVMAERVPAHGRPHSLALTLPPLATLLLERQP</sequence>
<dbReference type="NCBIfam" id="NF008967">
    <property type="entry name" value="PRK12313.1"/>
    <property type="match status" value="1"/>
</dbReference>
<keyword evidence="14" id="KW-1185">Reference proteome</keyword>
<dbReference type="FunFam" id="3.20.20.80:FF:000003">
    <property type="entry name" value="1,4-alpha-glucan branching enzyme GlgB"/>
    <property type="match status" value="1"/>
</dbReference>
<dbReference type="AlphaFoldDB" id="A0A369TEL7"/>
<dbReference type="PIRSF" id="PIRSF000463">
    <property type="entry name" value="GlgB"/>
    <property type="match status" value="1"/>
</dbReference>
<dbReference type="InterPro" id="IPR004193">
    <property type="entry name" value="Glyco_hydro_13_N"/>
</dbReference>
<evidence type="ECO:0000256" key="7">
    <source>
        <dbReference type="ARBA" id="ARBA00022679"/>
    </source>
</evidence>
<dbReference type="GO" id="GO:0043169">
    <property type="term" value="F:cation binding"/>
    <property type="evidence" value="ECO:0007669"/>
    <property type="project" value="InterPro"/>
</dbReference>
<dbReference type="SUPFAM" id="SSF51011">
    <property type="entry name" value="Glycosyl hydrolase domain"/>
    <property type="match status" value="1"/>
</dbReference>
<evidence type="ECO:0000256" key="8">
    <source>
        <dbReference type="ARBA" id="ARBA00023056"/>
    </source>
</evidence>
<comment type="catalytic activity">
    <reaction evidence="1 10">
        <text>Transfers a segment of a (1-&gt;4)-alpha-D-glucan chain to a primary hydroxy group in a similar glucan chain.</text>
        <dbReference type="EC" id="2.4.1.18"/>
    </reaction>
</comment>
<dbReference type="FunFam" id="2.60.40.1180:FF:000002">
    <property type="entry name" value="1,4-alpha-glucan branching enzyme GlgB"/>
    <property type="match status" value="1"/>
</dbReference>
<comment type="subunit">
    <text evidence="10">Monomer.</text>
</comment>
<dbReference type="InterPro" id="IPR044143">
    <property type="entry name" value="GlgB_N_E_set_prok"/>
</dbReference>
<dbReference type="EC" id="2.4.1.18" evidence="10"/>
<evidence type="ECO:0000256" key="9">
    <source>
        <dbReference type="ARBA" id="ARBA00023277"/>
    </source>
</evidence>
<comment type="similarity">
    <text evidence="4 10">Belongs to the glycosyl hydrolase 13 family. GlgB subfamily.</text>
</comment>
<dbReference type="Gene3D" id="2.60.40.1180">
    <property type="entry name" value="Golgi alpha-mannosidase II"/>
    <property type="match status" value="1"/>
</dbReference>
<comment type="caution">
    <text evidence="13">The sequence shown here is derived from an EMBL/GenBank/DDBJ whole genome shotgun (WGS) entry which is preliminary data.</text>
</comment>
<evidence type="ECO:0000259" key="12">
    <source>
        <dbReference type="SMART" id="SM00642"/>
    </source>
</evidence>
<dbReference type="UniPathway" id="UPA00164"/>
<dbReference type="InterPro" id="IPR054169">
    <property type="entry name" value="GlgB_N"/>
</dbReference>
<evidence type="ECO:0000256" key="11">
    <source>
        <dbReference type="PIRSR" id="PIRSR000463-1"/>
    </source>
</evidence>
<dbReference type="InterPro" id="IPR014756">
    <property type="entry name" value="Ig_E-set"/>
</dbReference>
<dbReference type="Pfam" id="PF22019">
    <property type="entry name" value="GlgB_N"/>
    <property type="match status" value="1"/>
</dbReference>
<accession>A0A369TEL7</accession>
<comment type="pathway">
    <text evidence="3 10">Glycan biosynthesis; glycogen biosynthesis.</text>
</comment>
<dbReference type="Pfam" id="PF02806">
    <property type="entry name" value="Alpha-amylase_C"/>
    <property type="match status" value="1"/>
</dbReference>
<keyword evidence="8 10" id="KW-0320">Glycogen biosynthesis</keyword>
<evidence type="ECO:0000256" key="1">
    <source>
        <dbReference type="ARBA" id="ARBA00000826"/>
    </source>
</evidence>
<proteinExistence type="inferred from homology"/>
<dbReference type="InterPro" id="IPR037439">
    <property type="entry name" value="Branching_enzy"/>
</dbReference>
<dbReference type="InterPro" id="IPR006407">
    <property type="entry name" value="GlgB"/>
</dbReference>
<gene>
    <name evidence="10" type="primary">glgB</name>
    <name evidence="13" type="ORF">DRB17_01120</name>
</gene>
<dbReference type="Pfam" id="PF02922">
    <property type="entry name" value="CBM_48"/>
    <property type="match status" value="1"/>
</dbReference>
<organism evidence="13 14">
    <name type="scientific">Ferruginivarius sediminum</name>
    <dbReference type="NCBI Taxonomy" id="2661937"/>
    <lineage>
        <taxon>Bacteria</taxon>
        <taxon>Pseudomonadati</taxon>
        <taxon>Pseudomonadota</taxon>
        <taxon>Alphaproteobacteria</taxon>
        <taxon>Rhodospirillales</taxon>
        <taxon>Rhodospirillaceae</taxon>
        <taxon>Ferruginivarius</taxon>
    </lineage>
</organism>
<dbReference type="InterPro" id="IPR006048">
    <property type="entry name" value="A-amylase/branching_C"/>
</dbReference>
<keyword evidence="7 10" id="KW-0808">Transferase</keyword>
<keyword evidence="5 10" id="KW-0321">Glycogen metabolism</keyword>
<dbReference type="NCBIfam" id="NF003811">
    <property type="entry name" value="PRK05402.1"/>
    <property type="match status" value="1"/>
</dbReference>
<keyword evidence="9 10" id="KW-0119">Carbohydrate metabolism</keyword>
<dbReference type="SMART" id="SM00642">
    <property type="entry name" value="Aamy"/>
    <property type="match status" value="1"/>
</dbReference>
<feature type="domain" description="Glycosyl hydrolase family 13 catalytic" evidence="12">
    <location>
        <begin position="253"/>
        <end position="598"/>
    </location>
</feature>
<dbReference type="GO" id="GO:0004553">
    <property type="term" value="F:hydrolase activity, hydrolyzing O-glycosyl compounds"/>
    <property type="evidence" value="ECO:0007669"/>
    <property type="project" value="InterPro"/>
</dbReference>
<evidence type="ECO:0000256" key="5">
    <source>
        <dbReference type="ARBA" id="ARBA00022600"/>
    </source>
</evidence>
<evidence type="ECO:0000256" key="6">
    <source>
        <dbReference type="ARBA" id="ARBA00022676"/>
    </source>
</evidence>
<dbReference type="SUPFAM" id="SSF81296">
    <property type="entry name" value="E set domains"/>
    <property type="match status" value="2"/>
</dbReference>
<evidence type="ECO:0000256" key="3">
    <source>
        <dbReference type="ARBA" id="ARBA00004964"/>
    </source>
</evidence>
<dbReference type="GO" id="GO:0005978">
    <property type="term" value="P:glycogen biosynthetic process"/>
    <property type="evidence" value="ECO:0007669"/>
    <property type="project" value="UniProtKB-UniRule"/>
</dbReference>
<dbReference type="GO" id="GO:0005829">
    <property type="term" value="C:cytosol"/>
    <property type="evidence" value="ECO:0007669"/>
    <property type="project" value="TreeGrafter"/>
</dbReference>
<dbReference type="HAMAP" id="MF_00685">
    <property type="entry name" value="GlgB"/>
    <property type="match status" value="1"/>
</dbReference>
<dbReference type="CDD" id="cd02855">
    <property type="entry name" value="E_set_GBE_prok_N"/>
    <property type="match status" value="1"/>
</dbReference>
<dbReference type="InterPro" id="IPR013780">
    <property type="entry name" value="Glyco_hydro_b"/>
</dbReference>
<evidence type="ECO:0000313" key="14">
    <source>
        <dbReference type="Proteomes" id="UP000253941"/>
    </source>
</evidence>
<dbReference type="InterPro" id="IPR017853">
    <property type="entry name" value="GH"/>
</dbReference>
<dbReference type="SUPFAM" id="SSF51445">
    <property type="entry name" value="(Trans)glycosidases"/>
    <property type="match status" value="1"/>
</dbReference>
<dbReference type="Proteomes" id="UP000253941">
    <property type="component" value="Unassembled WGS sequence"/>
</dbReference>
<dbReference type="NCBIfam" id="TIGR01515">
    <property type="entry name" value="branching_enzym"/>
    <property type="match status" value="1"/>
</dbReference>
<dbReference type="PANTHER" id="PTHR43651">
    <property type="entry name" value="1,4-ALPHA-GLUCAN-BRANCHING ENZYME"/>
    <property type="match status" value="1"/>
</dbReference>
<dbReference type="EMBL" id="QPMH01000001">
    <property type="protein sequence ID" value="RDD63801.1"/>
    <property type="molecule type" value="Genomic_DNA"/>
</dbReference>